<evidence type="ECO:0000313" key="3">
    <source>
        <dbReference type="EnsemblMetazoa" id="ASIC001340-PA"/>
    </source>
</evidence>
<name>A0A084VB68_ANOSI</name>
<dbReference type="Proteomes" id="UP000030765">
    <property type="component" value="Unassembled WGS sequence"/>
</dbReference>
<accession>A0A084VB68</accession>
<gene>
    <name evidence="2" type="ORF">ZHAS_00001340</name>
</gene>
<dbReference type="EMBL" id="KE524332">
    <property type="protein sequence ID" value="KFB35212.1"/>
    <property type="molecule type" value="Genomic_DNA"/>
</dbReference>
<sequence length="137" mass="13648">MLDLVTDIAMASSSSQMEISEPFRTEDLSKTDFFDFVTGSAPEMAITSSSSGNTSNGGGGSLTVSGGNSCNTSSSSRTLSSALPGMTGTTVTDRPPGGRGGGNEATTMDGSRDETESRTTGNLGEGGLSGCPKGGKS</sequence>
<dbReference type="EMBL" id="ATLV01006020">
    <property type="status" value="NOT_ANNOTATED_CDS"/>
    <property type="molecule type" value="Genomic_DNA"/>
</dbReference>
<feature type="region of interest" description="Disordered" evidence="1">
    <location>
        <begin position="44"/>
        <end position="137"/>
    </location>
</feature>
<dbReference type="STRING" id="74873.A0A084VB68"/>
<dbReference type="VEuPathDB" id="VectorBase:ASIC001340"/>
<protein>
    <submittedName>
        <fullName evidence="2 3">Dvir\GJ23125-PA-like protein</fullName>
    </submittedName>
</protein>
<feature type="compositionally biased region" description="Low complexity" evidence="1">
    <location>
        <begin position="62"/>
        <end position="81"/>
    </location>
</feature>
<evidence type="ECO:0000313" key="2">
    <source>
        <dbReference type="EMBL" id="KFB35212.1"/>
    </source>
</evidence>
<feature type="compositionally biased region" description="Gly residues" evidence="1">
    <location>
        <begin position="123"/>
        <end position="137"/>
    </location>
</feature>
<organism evidence="2">
    <name type="scientific">Anopheles sinensis</name>
    <name type="common">Mosquito</name>
    <dbReference type="NCBI Taxonomy" id="74873"/>
    <lineage>
        <taxon>Eukaryota</taxon>
        <taxon>Metazoa</taxon>
        <taxon>Ecdysozoa</taxon>
        <taxon>Arthropoda</taxon>
        <taxon>Hexapoda</taxon>
        <taxon>Insecta</taxon>
        <taxon>Pterygota</taxon>
        <taxon>Neoptera</taxon>
        <taxon>Endopterygota</taxon>
        <taxon>Diptera</taxon>
        <taxon>Nematocera</taxon>
        <taxon>Culicoidea</taxon>
        <taxon>Culicidae</taxon>
        <taxon>Anophelinae</taxon>
        <taxon>Anopheles</taxon>
    </lineage>
</organism>
<keyword evidence="4" id="KW-1185">Reference proteome</keyword>
<dbReference type="EMBL" id="ATLV01006019">
    <property type="status" value="NOT_ANNOTATED_CDS"/>
    <property type="molecule type" value="Genomic_DNA"/>
</dbReference>
<reference evidence="2 4" key="1">
    <citation type="journal article" date="2014" name="BMC Genomics">
        <title>Genome sequence of Anopheles sinensis provides insight into genetics basis of mosquito competence for malaria parasites.</title>
        <authorList>
            <person name="Zhou D."/>
            <person name="Zhang D."/>
            <person name="Ding G."/>
            <person name="Shi L."/>
            <person name="Hou Q."/>
            <person name="Ye Y."/>
            <person name="Xu Y."/>
            <person name="Zhou H."/>
            <person name="Xiong C."/>
            <person name="Li S."/>
            <person name="Yu J."/>
            <person name="Hong S."/>
            <person name="Yu X."/>
            <person name="Zou P."/>
            <person name="Chen C."/>
            <person name="Chang X."/>
            <person name="Wang W."/>
            <person name="Lv Y."/>
            <person name="Sun Y."/>
            <person name="Ma L."/>
            <person name="Shen B."/>
            <person name="Zhu C."/>
        </authorList>
    </citation>
    <scope>NUCLEOTIDE SEQUENCE [LARGE SCALE GENOMIC DNA]</scope>
</reference>
<proteinExistence type="predicted"/>
<evidence type="ECO:0000313" key="4">
    <source>
        <dbReference type="Proteomes" id="UP000030765"/>
    </source>
</evidence>
<dbReference type="EnsemblMetazoa" id="ASIC001340-RA">
    <property type="protein sequence ID" value="ASIC001340-PA"/>
    <property type="gene ID" value="ASIC001340"/>
</dbReference>
<reference evidence="3" key="2">
    <citation type="submission" date="2020-05" db="UniProtKB">
        <authorList>
            <consortium name="EnsemblMetazoa"/>
        </authorList>
    </citation>
    <scope>IDENTIFICATION</scope>
</reference>
<evidence type="ECO:0000256" key="1">
    <source>
        <dbReference type="SAM" id="MobiDB-lite"/>
    </source>
</evidence>
<dbReference type="OrthoDB" id="6077919at2759"/>
<dbReference type="AlphaFoldDB" id="A0A084VB68"/>